<dbReference type="Proteomes" id="UP001341840">
    <property type="component" value="Unassembled WGS sequence"/>
</dbReference>
<evidence type="ECO:0000313" key="1">
    <source>
        <dbReference type="EMBL" id="MED6127584.1"/>
    </source>
</evidence>
<dbReference type="EMBL" id="JASCZI010031879">
    <property type="protein sequence ID" value="MED6127584.1"/>
    <property type="molecule type" value="Genomic_DNA"/>
</dbReference>
<comment type="caution">
    <text evidence="1">The sequence shown here is derived from an EMBL/GenBank/DDBJ whole genome shotgun (WGS) entry which is preliminary data.</text>
</comment>
<proteinExistence type="predicted"/>
<sequence length="253" mass="28160">MKIGLPDGIDVRVQFEIGEARVHVQSETVGGADSIEHHGGIRLESNKKIIGNLATYESIVLDVANAKRSQELRRSGRKEMIRSLVGHSFVASFLRNRASGRSVTLPPLGSLRDKLARYLSSPSSSTCILLIVGLFIYEMTKKKSCQNIHNPRVLSPVERELYSWVDAEVFTQSSVFTSEHLPELLREMRLAQDPASKGDFVLEAVEPSDRLPFQAIEDMTHFLWVYDELFTCLGVRSFFGFSKGSLDVVSSGG</sequence>
<evidence type="ECO:0000313" key="2">
    <source>
        <dbReference type="Proteomes" id="UP001341840"/>
    </source>
</evidence>
<organism evidence="1 2">
    <name type="scientific">Stylosanthes scabra</name>
    <dbReference type="NCBI Taxonomy" id="79078"/>
    <lineage>
        <taxon>Eukaryota</taxon>
        <taxon>Viridiplantae</taxon>
        <taxon>Streptophyta</taxon>
        <taxon>Embryophyta</taxon>
        <taxon>Tracheophyta</taxon>
        <taxon>Spermatophyta</taxon>
        <taxon>Magnoliopsida</taxon>
        <taxon>eudicotyledons</taxon>
        <taxon>Gunneridae</taxon>
        <taxon>Pentapetalae</taxon>
        <taxon>rosids</taxon>
        <taxon>fabids</taxon>
        <taxon>Fabales</taxon>
        <taxon>Fabaceae</taxon>
        <taxon>Papilionoideae</taxon>
        <taxon>50 kb inversion clade</taxon>
        <taxon>dalbergioids sensu lato</taxon>
        <taxon>Dalbergieae</taxon>
        <taxon>Pterocarpus clade</taxon>
        <taxon>Stylosanthes</taxon>
    </lineage>
</organism>
<reference evidence="1 2" key="1">
    <citation type="journal article" date="2023" name="Plants (Basel)">
        <title>Bridging the Gap: Combining Genomics and Transcriptomics Approaches to Understand Stylosanthes scabra, an Orphan Legume from the Brazilian Caatinga.</title>
        <authorList>
            <person name="Ferreira-Neto J.R.C."/>
            <person name="da Silva M.D."/>
            <person name="Binneck E."/>
            <person name="de Melo N.F."/>
            <person name="da Silva R.H."/>
            <person name="de Melo A.L.T.M."/>
            <person name="Pandolfi V."/>
            <person name="Bustamante F.O."/>
            <person name="Brasileiro-Vidal A.C."/>
            <person name="Benko-Iseppon A.M."/>
        </authorList>
    </citation>
    <scope>NUCLEOTIDE SEQUENCE [LARGE SCALE GENOMIC DNA]</scope>
    <source>
        <tissue evidence="1">Leaves</tissue>
    </source>
</reference>
<name>A0ABU6RUF8_9FABA</name>
<keyword evidence="2" id="KW-1185">Reference proteome</keyword>
<gene>
    <name evidence="1" type="ORF">PIB30_089401</name>
</gene>
<protein>
    <submittedName>
        <fullName evidence="1">Uncharacterized protein</fullName>
    </submittedName>
</protein>
<accession>A0ABU6RUF8</accession>